<dbReference type="InterPro" id="IPR011856">
    <property type="entry name" value="tRNA_endonuc-like_dom_sf"/>
</dbReference>
<gene>
    <name evidence="5" type="ORF">ATL40_1429</name>
</gene>
<dbReference type="GO" id="GO:0016788">
    <property type="term" value="F:hydrolase activity, acting on ester bonds"/>
    <property type="evidence" value="ECO:0007669"/>
    <property type="project" value="InterPro"/>
</dbReference>
<evidence type="ECO:0000256" key="1">
    <source>
        <dbReference type="ARBA" id="ARBA00001946"/>
    </source>
</evidence>
<name>A0A2A9CZN7_9MICO</name>
<comment type="cofactor">
    <cofactor evidence="1">
        <name>Mg(2+)</name>
        <dbReference type="ChEBI" id="CHEBI:18420"/>
    </cofactor>
</comment>
<accession>A0A2A9CZN7</accession>
<evidence type="ECO:0000256" key="3">
    <source>
        <dbReference type="ARBA" id="ARBA00022801"/>
    </source>
</evidence>
<evidence type="ECO:0000313" key="5">
    <source>
        <dbReference type="EMBL" id="PFG19853.1"/>
    </source>
</evidence>
<evidence type="ECO:0000313" key="6">
    <source>
        <dbReference type="Proteomes" id="UP000224915"/>
    </source>
</evidence>
<dbReference type="GO" id="GO:0004518">
    <property type="term" value="F:nuclease activity"/>
    <property type="evidence" value="ECO:0007669"/>
    <property type="project" value="UniProtKB-KW"/>
</dbReference>
<protein>
    <submittedName>
        <fullName evidence="5">VRR-NUC domain-containing protein</fullName>
    </submittedName>
</protein>
<dbReference type="SMART" id="SM00990">
    <property type="entry name" value="VRR_NUC"/>
    <property type="match status" value="1"/>
</dbReference>
<comment type="caution">
    <text evidence="5">The sequence shown here is derived from an EMBL/GenBank/DDBJ whole genome shotgun (WGS) entry which is preliminary data.</text>
</comment>
<keyword evidence="6" id="KW-1185">Reference proteome</keyword>
<dbReference type="Pfam" id="PF08774">
    <property type="entry name" value="VRR_NUC"/>
    <property type="match status" value="1"/>
</dbReference>
<organism evidence="5 6">
    <name type="scientific">Serinibacter salmoneus</name>
    <dbReference type="NCBI Taxonomy" id="556530"/>
    <lineage>
        <taxon>Bacteria</taxon>
        <taxon>Bacillati</taxon>
        <taxon>Actinomycetota</taxon>
        <taxon>Actinomycetes</taxon>
        <taxon>Micrococcales</taxon>
        <taxon>Beutenbergiaceae</taxon>
        <taxon>Serinibacter</taxon>
    </lineage>
</organism>
<evidence type="ECO:0000256" key="2">
    <source>
        <dbReference type="ARBA" id="ARBA00022722"/>
    </source>
</evidence>
<dbReference type="Proteomes" id="UP000224915">
    <property type="component" value="Unassembled WGS sequence"/>
</dbReference>
<dbReference type="EMBL" id="PDJD01000001">
    <property type="protein sequence ID" value="PFG19853.1"/>
    <property type="molecule type" value="Genomic_DNA"/>
</dbReference>
<dbReference type="Gene3D" id="3.40.1350.10">
    <property type="match status" value="1"/>
</dbReference>
<keyword evidence="3" id="KW-0378">Hydrolase</keyword>
<reference evidence="5 6" key="1">
    <citation type="submission" date="2017-10" db="EMBL/GenBank/DDBJ databases">
        <title>Sequencing the genomes of 1000 actinobacteria strains.</title>
        <authorList>
            <person name="Klenk H.-P."/>
        </authorList>
    </citation>
    <scope>NUCLEOTIDE SEQUENCE [LARGE SCALE GENOMIC DNA]</scope>
    <source>
        <strain evidence="5 6">DSM 21801</strain>
    </source>
</reference>
<dbReference type="AlphaFoldDB" id="A0A2A9CZN7"/>
<feature type="domain" description="VRR-NUC" evidence="4">
    <location>
        <begin position="15"/>
        <end position="98"/>
    </location>
</feature>
<dbReference type="InterPro" id="IPR014883">
    <property type="entry name" value="VRR_NUC"/>
</dbReference>
<evidence type="ECO:0000259" key="4">
    <source>
        <dbReference type="SMART" id="SM00990"/>
    </source>
</evidence>
<keyword evidence="2" id="KW-0540">Nuclease</keyword>
<dbReference type="GO" id="GO:0003676">
    <property type="term" value="F:nucleic acid binding"/>
    <property type="evidence" value="ECO:0007669"/>
    <property type="project" value="InterPro"/>
</dbReference>
<sequence length="114" mass="12522">MLTTAEHNANVAAAMSEDALQTQVLRIAAVLGWRAYHTHDSRRSQKGFPDLTLVHRASGRLVFRELKSAKGRLRPEQRDWLDDLRAAGVDAGVWRPADLVGGVIERELRGGGGP</sequence>
<dbReference type="RefSeq" id="WP_245866863.1">
    <property type="nucleotide sequence ID" value="NZ_PDJD01000001.1"/>
</dbReference>
<proteinExistence type="predicted"/>